<dbReference type="EMBL" id="JBHTOJ010000046">
    <property type="protein sequence ID" value="MFD1421854.1"/>
    <property type="molecule type" value="Genomic_DNA"/>
</dbReference>
<dbReference type="RefSeq" id="WP_379893571.1">
    <property type="nucleotide sequence ID" value="NZ_JBHTOJ010000046.1"/>
</dbReference>
<feature type="compositionally biased region" description="Basic residues" evidence="1">
    <location>
        <begin position="1"/>
        <end position="50"/>
    </location>
</feature>
<keyword evidence="3" id="KW-1185">Reference proteome</keyword>
<evidence type="ECO:0008006" key="4">
    <source>
        <dbReference type="Google" id="ProtNLM"/>
    </source>
</evidence>
<feature type="compositionally biased region" description="Basic and acidic residues" evidence="1">
    <location>
        <begin position="51"/>
        <end position="96"/>
    </location>
</feature>
<reference evidence="3" key="1">
    <citation type="journal article" date="2019" name="Int. J. Syst. Evol. Microbiol.">
        <title>The Global Catalogue of Microorganisms (GCM) 10K type strain sequencing project: providing services to taxonomists for standard genome sequencing and annotation.</title>
        <authorList>
            <consortium name="The Broad Institute Genomics Platform"/>
            <consortium name="The Broad Institute Genome Sequencing Center for Infectious Disease"/>
            <person name="Wu L."/>
            <person name="Ma J."/>
        </authorList>
    </citation>
    <scope>NUCLEOTIDE SEQUENCE [LARGE SCALE GENOMIC DNA]</scope>
    <source>
        <strain evidence="3">CCM 8931</strain>
    </source>
</reference>
<feature type="region of interest" description="Disordered" evidence="1">
    <location>
        <begin position="1"/>
        <end position="148"/>
    </location>
</feature>
<organism evidence="2 3">
    <name type="scientific">Lactiplantibacillus songbeiensis</name>
    <dbReference type="NCBI Taxonomy" id="2559920"/>
    <lineage>
        <taxon>Bacteria</taxon>
        <taxon>Bacillati</taxon>
        <taxon>Bacillota</taxon>
        <taxon>Bacilli</taxon>
        <taxon>Lactobacillales</taxon>
        <taxon>Lactobacillaceae</taxon>
        <taxon>Lactiplantibacillus</taxon>
    </lineage>
</organism>
<accession>A0ABW4C2V2</accession>
<evidence type="ECO:0000313" key="2">
    <source>
        <dbReference type="EMBL" id="MFD1421854.1"/>
    </source>
</evidence>
<gene>
    <name evidence="2" type="ORF">ACFQ5L_12980</name>
</gene>
<comment type="caution">
    <text evidence="2">The sequence shown here is derived from an EMBL/GenBank/DDBJ whole genome shotgun (WGS) entry which is preliminary data.</text>
</comment>
<evidence type="ECO:0000256" key="1">
    <source>
        <dbReference type="SAM" id="MobiDB-lite"/>
    </source>
</evidence>
<sequence>KKPSKNVRNRKKKRKRKKKGRNEKSAKKKNGRKKPSKNVRNRKKKRKKKKEGQERKEREEKERQEKAEQEHKEQEEKETEEKKKVDQKNEPIKESADESAGNVSEEAEAKNEDINDNEEILTELPEGKKSVSMNQASTDENSKVEKDLVGKENSGTVVIEEVPNFNFGSKEYTTTAGRVNLENETLSVYNGMDNNSWQITMKIDPFVLKINQHTMPWTGYQIHVSSSTKTESPDDPHQLIASAPSFTNTDNVAKNVLGSSKGRKGLTKVNIHNIMLEIPANSLPGQYEAAITWTVHSGNQP</sequence>
<protein>
    <recommendedName>
        <fullName evidence="4">WxL domain-containing protein</fullName>
    </recommendedName>
</protein>
<name>A0ABW4C2V2_9LACO</name>
<proteinExistence type="predicted"/>
<evidence type="ECO:0000313" key="3">
    <source>
        <dbReference type="Proteomes" id="UP001597188"/>
    </source>
</evidence>
<feature type="non-terminal residue" evidence="2">
    <location>
        <position position="1"/>
    </location>
</feature>
<dbReference type="Proteomes" id="UP001597188">
    <property type="component" value="Unassembled WGS sequence"/>
</dbReference>